<dbReference type="EnsemblBacteria" id="BAC08029">
    <property type="protein sequence ID" value="BAC08029"/>
    <property type="gene ID" value="BAC08029"/>
</dbReference>
<dbReference type="KEGG" id="tel:tsl0477"/>
<proteinExistence type="predicted"/>
<protein>
    <submittedName>
        <fullName evidence="1">Tsl0477 protein</fullName>
    </submittedName>
</protein>
<reference evidence="1 2" key="1">
    <citation type="journal article" date="2002" name="DNA Res.">
        <title>Complete genome structure of the thermophilic cyanobacterium Thermosynechococcus elongatus BP-1.</title>
        <authorList>
            <person name="Nakamura Y."/>
            <person name="Kaneko T."/>
            <person name="Sato S."/>
            <person name="Ikeuchi M."/>
            <person name="Katoh H."/>
            <person name="Sasamoto S."/>
            <person name="Watanabe A."/>
            <person name="Iriguchi M."/>
            <person name="Kawashima K."/>
            <person name="Kimura T."/>
            <person name="Kishida Y."/>
            <person name="Kiyokawa C."/>
            <person name="Kohara M."/>
            <person name="Matsumoto M."/>
            <person name="Matsuno A."/>
            <person name="Nakazaki N."/>
            <person name="Shimpo S."/>
            <person name="Sugimoto M."/>
            <person name="Takeuchi C."/>
            <person name="Yamada M."/>
            <person name="Tabata S."/>
        </authorList>
    </citation>
    <scope>NUCLEOTIDE SEQUENCE [LARGE SCALE GENOMIC DNA]</scope>
    <source>
        <strain evidence="2">IAM M-273 / NIES-2133 / BP-1</strain>
    </source>
</reference>
<accession>Q8DLK9</accession>
<sequence length="81" mass="9091">MGQMPVLQTMETVDTPLLAAAQSIYNLYQQVHGAKTVPAGVAINRQTLRGYVLFTRQPVLLPQECFIPYDHLPEVTRLSIH</sequence>
<name>Q8DLK9_THEVB</name>
<dbReference type="STRING" id="197221.gene:10747066"/>
<dbReference type="Proteomes" id="UP000000440">
    <property type="component" value="Chromosome"/>
</dbReference>
<dbReference type="AlphaFoldDB" id="Q8DLK9"/>
<organism evidence="1 2">
    <name type="scientific">Thermosynechococcus vestitus (strain NIES-2133 / IAM M-273 / BP-1)</name>
    <dbReference type="NCBI Taxonomy" id="197221"/>
    <lineage>
        <taxon>Bacteria</taxon>
        <taxon>Bacillati</taxon>
        <taxon>Cyanobacteriota</taxon>
        <taxon>Cyanophyceae</taxon>
        <taxon>Acaryochloridales</taxon>
        <taxon>Thermosynechococcaceae</taxon>
        <taxon>Thermosynechococcus</taxon>
    </lineage>
</organism>
<evidence type="ECO:0000313" key="2">
    <source>
        <dbReference type="Proteomes" id="UP000000440"/>
    </source>
</evidence>
<keyword evidence="2" id="KW-1185">Reference proteome</keyword>
<gene>
    <name evidence="1" type="ordered locus">tsl0477</name>
</gene>
<dbReference type="PATRIC" id="fig|197221.4.peg.502"/>
<evidence type="ECO:0000313" key="1">
    <source>
        <dbReference type="EMBL" id="BAC08029.1"/>
    </source>
</evidence>
<dbReference type="EMBL" id="BA000039">
    <property type="protein sequence ID" value="BAC08029.1"/>
    <property type="molecule type" value="Genomic_DNA"/>
</dbReference>